<dbReference type="Gene3D" id="3.30.1330.60">
    <property type="entry name" value="OmpA-like domain"/>
    <property type="match status" value="1"/>
</dbReference>
<keyword evidence="10" id="KW-1185">Reference proteome</keyword>
<dbReference type="Gene3D" id="4.10.1080.10">
    <property type="entry name" value="TSP type-3 repeat"/>
    <property type="match status" value="1"/>
</dbReference>
<dbReference type="PRINTS" id="PR01023">
    <property type="entry name" value="NAFLGMOTY"/>
</dbReference>
<dbReference type="EMBL" id="CP019344">
    <property type="protein sequence ID" value="ARN78825.1"/>
    <property type="molecule type" value="Genomic_DNA"/>
</dbReference>
<evidence type="ECO:0000256" key="2">
    <source>
        <dbReference type="ARBA" id="ARBA00022729"/>
    </source>
</evidence>
<evidence type="ECO:0000259" key="8">
    <source>
        <dbReference type="PROSITE" id="PS51123"/>
    </source>
</evidence>
<keyword evidence="3 5" id="KW-0472">Membrane</keyword>
<dbReference type="AlphaFoldDB" id="A0A1W6MMJ1"/>
<dbReference type="OrthoDB" id="9805336at2"/>
<dbReference type="InterPro" id="IPR036737">
    <property type="entry name" value="OmpA-like_sf"/>
</dbReference>
<evidence type="ECO:0000256" key="4">
    <source>
        <dbReference type="ARBA" id="ARBA00023237"/>
    </source>
</evidence>
<dbReference type="PANTHER" id="PTHR30329">
    <property type="entry name" value="STATOR ELEMENT OF FLAGELLAR MOTOR COMPLEX"/>
    <property type="match status" value="1"/>
</dbReference>
<evidence type="ECO:0000256" key="1">
    <source>
        <dbReference type="ARBA" id="ARBA00004442"/>
    </source>
</evidence>
<evidence type="ECO:0000313" key="9">
    <source>
        <dbReference type="EMBL" id="ARN78825.1"/>
    </source>
</evidence>
<dbReference type="InterPro" id="IPR006664">
    <property type="entry name" value="OMP_bac"/>
</dbReference>
<dbReference type="SUPFAM" id="SSF103647">
    <property type="entry name" value="TSP type-3 repeat"/>
    <property type="match status" value="1"/>
</dbReference>
<keyword evidence="2 7" id="KW-0732">Signal</keyword>
<gene>
    <name evidence="9" type="ORF">BST97_12955</name>
</gene>
<proteinExistence type="predicted"/>
<evidence type="ECO:0000256" key="7">
    <source>
        <dbReference type="SAM" id="SignalP"/>
    </source>
</evidence>
<dbReference type="GO" id="GO:0007155">
    <property type="term" value="P:cell adhesion"/>
    <property type="evidence" value="ECO:0007669"/>
    <property type="project" value="InterPro"/>
</dbReference>
<feature type="chain" id="PRO_5013139887" evidence="7">
    <location>
        <begin position="23"/>
        <end position="459"/>
    </location>
</feature>
<feature type="region of interest" description="Disordered" evidence="6">
    <location>
        <begin position="428"/>
        <end position="459"/>
    </location>
</feature>
<evidence type="ECO:0000256" key="3">
    <source>
        <dbReference type="ARBA" id="ARBA00023136"/>
    </source>
</evidence>
<evidence type="ECO:0000256" key="6">
    <source>
        <dbReference type="SAM" id="MobiDB-lite"/>
    </source>
</evidence>
<protein>
    <submittedName>
        <fullName evidence="9">Cell envelope biogenesis protein OmpA</fullName>
    </submittedName>
</protein>
<feature type="region of interest" description="Disordered" evidence="6">
    <location>
        <begin position="211"/>
        <end position="262"/>
    </location>
</feature>
<comment type="subcellular location">
    <subcellularLocation>
        <location evidence="1">Cell outer membrane</location>
    </subcellularLocation>
</comment>
<accession>A0A1W6MMJ1</accession>
<dbReference type="PROSITE" id="PS51123">
    <property type="entry name" value="OMPA_2"/>
    <property type="match status" value="1"/>
</dbReference>
<dbReference type="InterPro" id="IPR028974">
    <property type="entry name" value="TSP_type-3_rpt"/>
</dbReference>
<dbReference type="PANTHER" id="PTHR30329:SF21">
    <property type="entry name" value="LIPOPROTEIN YIAD-RELATED"/>
    <property type="match status" value="1"/>
</dbReference>
<feature type="signal peptide" evidence="7">
    <location>
        <begin position="1"/>
        <end position="22"/>
    </location>
</feature>
<dbReference type="Pfam" id="PF02412">
    <property type="entry name" value="TSP_3"/>
    <property type="match status" value="4"/>
</dbReference>
<dbReference type="PRINTS" id="PR01021">
    <property type="entry name" value="OMPADOMAIN"/>
</dbReference>
<dbReference type="STRING" id="331648.BST97_12955"/>
<name>A0A1W6MMJ1_9FLAO</name>
<dbReference type="SUPFAM" id="SSF103088">
    <property type="entry name" value="OmpA-like"/>
    <property type="match status" value="1"/>
</dbReference>
<dbReference type="InterPro" id="IPR050330">
    <property type="entry name" value="Bact_OuterMem_StrucFunc"/>
</dbReference>
<dbReference type="Pfam" id="PF00691">
    <property type="entry name" value="OmpA"/>
    <property type="match status" value="1"/>
</dbReference>
<dbReference type="RefSeq" id="WP_085767631.1">
    <property type="nucleotide sequence ID" value="NZ_CP019344.1"/>
</dbReference>
<feature type="domain" description="OmpA-like" evidence="8">
    <location>
        <begin position="339"/>
        <end position="456"/>
    </location>
</feature>
<organism evidence="9 10">
    <name type="scientific">Nonlabens spongiae</name>
    <dbReference type="NCBI Taxonomy" id="331648"/>
    <lineage>
        <taxon>Bacteria</taxon>
        <taxon>Pseudomonadati</taxon>
        <taxon>Bacteroidota</taxon>
        <taxon>Flavobacteriia</taxon>
        <taxon>Flavobacteriales</taxon>
        <taxon>Flavobacteriaceae</taxon>
        <taxon>Nonlabens</taxon>
    </lineage>
</organism>
<dbReference type="CDD" id="cd07185">
    <property type="entry name" value="OmpA_C-like"/>
    <property type="match status" value="1"/>
</dbReference>
<sequence>MKNMYKFLVAALIIASSATMNAQNDENRWAFSVGINAIDLYPVGEESQGLGGYFDEFFNVDHYNILAAPTRFELGYYIGDGIVATAAGSINKIDRAGETRIDELTYVSLDGGLRYNLNELWNGSYLFNPYLGVGGSYQWLEDDGFGTFNGTFGFDIAVTENVAFNIQTTYKHAFEDAFPKHWQHVAGIKFTWGATDTDEDGIVDSKDECPETPGLEEFNGCPDTDGDGIKDSEDDCPNEAGPMENNGCPDTDGDGVLDKGDKCPDEAGKAELMGCPDADGDGIADGDDNCPNEAGLAKFNGCPDSDGDGIQDSEDECPNEAGVAELNGCPKPVMPTVEVQKQLNEYAKTILFELNKADIKKESEEVLMDIVEILNEYPEAKFTIEGHTDSSGSASYNEKLSDSRALSVKDYLTSHGVDKFRLTSKGYGEAKPIAPNNTKAGRAQNRRVEINLVKENMDN</sequence>
<reference evidence="9 10" key="1">
    <citation type="submission" date="2016-11" db="EMBL/GenBank/DDBJ databases">
        <title>Trade-off between light-utilization and light-protection in marine flavobacteria.</title>
        <authorList>
            <person name="Kumagai Y."/>
        </authorList>
    </citation>
    <scope>NUCLEOTIDE SEQUENCE [LARGE SCALE GENOMIC DNA]</scope>
    <source>
        <strain evidence="9 10">JCM 13191</strain>
    </source>
</reference>
<dbReference type="InterPro" id="IPR003367">
    <property type="entry name" value="Thrombospondin_3-like_rpt"/>
</dbReference>
<dbReference type="Proteomes" id="UP000193431">
    <property type="component" value="Chromosome"/>
</dbReference>
<dbReference type="InterPro" id="IPR006665">
    <property type="entry name" value="OmpA-like"/>
</dbReference>
<dbReference type="GO" id="GO:0009279">
    <property type="term" value="C:cell outer membrane"/>
    <property type="evidence" value="ECO:0007669"/>
    <property type="project" value="UniProtKB-SubCell"/>
</dbReference>
<evidence type="ECO:0000313" key="10">
    <source>
        <dbReference type="Proteomes" id="UP000193431"/>
    </source>
</evidence>
<dbReference type="GO" id="GO:0005509">
    <property type="term" value="F:calcium ion binding"/>
    <property type="evidence" value="ECO:0007669"/>
    <property type="project" value="InterPro"/>
</dbReference>
<evidence type="ECO:0000256" key="5">
    <source>
        <dbReference type="PROSITE-ProRule" id="PRU00473"/>
    </source>
</evidence>
<keyword evidence="4" id="KW-0998">Cell outer membrane</keyword>